<gene>
    <name evidence="2" type="ORF">J2X98_003610</name>
</gene>
<dbReference type="InterPro" id="IPR050266">
    <property type="entry name" value="AB_hydrolase_sf"/>
</dbReference>
<evidence type="ECO:0000313" key="2">
    <source>
        <dbReference type="EMBL" id="MDP9889998.1"/>
    </source>
</evidence>
<organism evidence="2 3">
    <name type="scientific">Pseudarthrobacter enclensis</name>
    <dbReference type="NCBI Taxonomy" id="993070"/>
    <lineage>
        <taxon>Bacteria</taxon>
        <taxon>Bacillati</taxon>
        <taxon>Actinomycetota</taxon>
        <taxon>Actinomycetes</taxon>
        <taxon>Micrococcales</taxon>
        <taxon>Micrococcaceae</taxon>
        <taxon>Pseudarthrobacter</taxon>
    </lineage>
</organism>
<accession>A0ABT9RXM5</accession>
<sequence length="284" mass="30437">MSFYPGITEGTVRADGVEVKYYDSGEKPGGGAPIVLLHGTGGSAENNFAALLPMLSFRHRVIALDFVDEIPEESGPLALDHFVSQASAVINKLSPGRPVTLVGYSLGAVVAALVAAEQPELVRNLVLVAGWMKTDEQQKLRNSVWQQLHDSQSAALAEFMLLTAFSSRFVATRPPAELQKLIAGIKAGPSRARKMRVNRTVDISAKLSAVRARTLVIGCSDDQMAPIRHSHALFGAIDDSRFVEISSGHAVVHERPAELFTRIDNFVQGHASDDAGAVLAPVHA</sequence>
<evidence type="ECO:0000313" key="3">
    <source>
        <dbReference type="Proteomes" id="UP001226577"/>
    </source>
</evidence>
<dbReference type="PANTHER" id="PTHR43798:SF33">
    <property type="entry name" value="HYDROLASE, PUTATIVE (AFU_ORTHOLOGUE AFUA_2G14860)-RELATED"/>
    <property type="match status" value="1"/>
</dbReference>
<dbReference type="InterPro" id="IPR029058">
    <property type="entry name" value="AB_hydrolase_fold"/>
</dbReference>
<reference evidence="2 3" key="1">
    <citation type="submission" date="2023-07" db="EMBL/GenBank/DDBJ databases">
        <title>Sorghum-associated microbial communities from plants grown in Nebraska, USA.</title>
        <authorList>
            <person name="Schachtman D."/>
        </authorList>
    </citation>
    <scope>NUCLEOTIDE SEQUENCE [LARGE SCALE GENOMIC DNA]</scope>
    <source>
        <strain evidence="2 3">CC222</strain>
    </source>
</reference>
<dbReference type="Pfam" id="PF12697">
    <property type="entry name" value="Abhydrolase_6"/>
    <property type="match status" value="1"/>
</dbReference>
<proteinExistence type="predicted"/>
<dbReference type="SUPFAM" id="SSF53474">
    <property type="entry name" value="alpha/beta-Hydrolases"/>
    <property type="match status" value="1"/>
</dbReference>
<dbReference type="InterPro" id="IPR000073">
    <property type="entry name" value="AB_hydrolase_1"/>
</dbReference>
<dbReference type="Gene3D" id="3.40.50.1820">
    <property type="entry name" value="alpha/beta hydrolase"/>
    <property type="match status" value="1"/>
</dbReference>
<dbReference type="EMBL" id="JAUSRE010000021">
    <property type="protein sequence ID" value="MDP9889998.1"/>
    <property type="molecule type" value="Genomic_DNA"/>
</dbReference>
<comment type="caution">
    <text evidence="2">The sequence shown here is derived from an EMBL/GenBank/DDBJ whole genome shotgun (WGS) entry which is preliminary data.</text>
</comment>
<protein>
    <submittedName>
        <fullName evidence="2">Pimeloyl-ACP methyl ester carboxylesterase</fullName>
    </submittedName>
</protein>
<name>A0ABT9RXM5_9MICC</name>
<feature type="domain" description="AB hydrolase-1" evidence="1">
    <location>
        <begin position="34"/>
        <end position="260"/>
    </location>
</feature>
<dbReference type="Proteomes" id="UP001226577">
    <property type="component" value="Unassembled WGS sequence"/>
</dbReference>
<dbReference type="RefSeq" id="WP_307310872.1">
    <property type="nucleotide sequence ID" value="NZ_JAUSRE010000021.1"/>
</dbReference>
<keyword evidence="3" id="KW-1185">Reference proteome</keyword>
<dbReference type="PRINTS" id="PR00111">
    <property type="entry name" value="ABHYDROLASE"/>
</dbReference>
<evidence type="ECO:0000259" key="1">
    <source>
        <dbReference type="Pfam" id="PF12697"/>
    </source>
</evidence>
<dbReference type="PANTHER" id="PTHR43798">
    <property type="entry name" value="MONOACYLGLYCEROL LIPASE"/>
    <property type="match status" value="1"/>
</dbReference>